<dbReference type="SUPFAM" id="SSF55073">
    <property type="entry name" value="Nucleotide cyclase"/>
    <property type="match status" value="1"/>
</dbReference>
<evidence type="ECO:0000256" key="1">
    <source>
        <dbReference type="SAM" id="Phobius"/>
    </source>
</evidence>
<feature type="domain" description="Guanylate cyclase" evidence="2">
    <location>
        <begin position="315"/>
        <end position="447"/>
    </location>
</feature>
<evidence type="ECO:0000259" key="3">
    <source>
        <dbReference type="PROSITE" id="PS50885"/>
    </source>
</evidence>
<dbReference type="InterPro" id="IPR001054">
    <property type="entry name" value="A/G_cyclase"/>
</dbReference>
<keyword evidence="1" id="KW-1133">Transmembrane helix</keyword>
<dbReference type="InterPro" id="IPR050697">
    <property type="entry name" value="Adenylyl/Guanylyl_Cyclase_3/4"/>
</dbReference>
<dbReference type="InterPro" id="IPR029787">
    <property type="entry name" value="Nucleotide_cyclase"/>
</dbReference>
<dbReference type="GO" id="GO:0009190">
    <property type="term" value="P:cyclic nucleotide biosynthetic process"/>
    <property type="evidence" value="ECO:0007669"/>
    <property type="project" value="InterPro"/>
</dbReference>
<dbReference type="PANTHER" id="PTHR43081:SF1">
    <property type="entry name" value="ADENYLATE CYCLASE, TERMINAL-DIFFERENTIATION SPECIFIC"/>
    <property type="match status" value="1"/>
</dbReference>
<dbReference type="AlphaFoldDB" id="A0A5S9PPU7"/>
<dbReference type="Proteomes" id="UP000441399">
    <property type="component" value="Unassembled WGS sequence"/>
</dbReference>
<dbReference type="PANTHER" id="PTHR43081">
    <property type="entry name" value="ADENYLATE CYCLASE, TERMINAL-DIFFERENTIATION SPECIFIC-RELATED"/>
    <property type="match status" value="1"/>
</dbReference>
<dbReference type="PROSITE" id="PS50885">
    <property type="entry name" value="HAMP"/>
    <property type="match status" value="1"/>
</dbReference>
<feature type="transmembrane region" description="Helical" evidence="1">
    <location>
        <begin position="51"/>
        <end position="75"/>
    </location>
</feature>
<evidence type="ECO:0000313" key="5">
    <source>
        <dbReference type="Proteomes" id="UP000441399"/>
    </source>
</evidence>
<dbReference type="Pfam" id="PF00211">
    <property type="entry name" value="Guanylate_cyc"/>
    <property type="match status" value="1"/>
</dbReference>
<feature type="transmembrane region" description="Helical" evidence="1">
    <location>
        <begin position="207"/>
        <end position="228"/>
    </location>
</feature>
<dbReference type="CDD" id="cd06225">
    <property type="entry name" value="HAMP"/>
    <property type="match status" value="1"/>
</dbReference>
<dbReference type="GO" id="GO:0004016">
    <property type="term" value="F:adenylate cyclase activity"/>
    <property type="evidence" value="ECO:0007669"/>
    <property type="project" value="UniProtKB-EC"/>
</dbReference>
<evidence type="ECO:0000313" key="4">
    <source>
        <dbReference type="EMBL" id="CAA0106225.1"/>
    </source>
</evidence>
<keyword evidence="1" id="KW-0472">Membrane</keyword>
<sequence length="517" mass="58057">MSRSHNNGGVIRVHFTFLIHRVNDDSDSRLPDRNCQYVKFSGLKKPALSLAAQYAATISLLVFISMGALTFMMVYNQIEENDRYINDFGRIITRQLAAASVEPLFANRPLELEVLISNFHFDNHISGAGIYRHDGQLLASKGELPPVHDIDFSLPVQSTAIEEQLTSKFTPYSILHISPIEFKGVTAGNVVIVFSTDIMNADFEARLGYILLASLFLVMVVIMASIYLGKKLSHPISTLASAAESLQTGKLYEIKERRNDEIGQLINIINMLGADLLQKSQVENTLHRFLNKDVASKVMHQLDPVHMEGEHVHATVLFADIVGFTTISENLEPDQVQRLLNEYFDYLNACARFFFGNIDKFIGDCVMVVFGAPKEDPQHPYHAIACAELMQKLMKKLNERRRAEGLYTIELRVGINSGNMLAGLLGARERMEYTVVGDAVNLASRLCSEAESGEIVIEESLYKTVNPKYPMEVDSLKKIRVRGKKQPVNIYRVSHIQHAMPVATDDLIKDILEHNAY</sequence>
<keyword evidence="1" id="KW-0812">Transmembrane</keyword>
<dbReference type="CDD" id="cd07302">
    <property type="entry name" value="CHD"/>
    <property type="match status" value="1"/>
</dbReference>
<protein>
    <submittedName>
        <fullName evidence="4">Adenylate cyclase 2</fullName>
        <ecNumber evidence="4">4.6.1.1</ecNumber>
    </submittedName>
</protein>
<dbReference type="GO" id="GO:0035556">
    <property type="term" value="P:intracellular signal transduction"/>
    <property type="evidence" value="ECO:0007669"/>
    <property type="project" value="InterPro"/>
</dbReference>
<dbReference type="InterPro" id="IPR003660">
    <property type="entry name" value="HAMP_dom"/>
</dbReference>
<keyword evidence="4" id="KW-0456">Lyase</keyword>
<dbReference type="Gene3D" id="6.10.340.10">
    <property type="match status" value="1"/>
</dbReference>
<reference evidence="4 5" key="1">
    <citation type="submission" date="2019-11" db="EMBL/GenBank/DDBJ databases">
        <authorList>
            <person name="Holert J."/>
        </authorList>
    </citation>
    <scope>NUCLEOTIDE SEQUENCE [LARGE SCALE GENOMIC DNA]</scope>
    <source>
        <strain evidence="4">SB11_3</strain>
    </source>
</reference>
<evidence type="ECO:0000259" key="2">
    <source>
        <dbReference type="PROSITE" id="PS50125"/>
    </source>
</evidence>
<dbReference type="SMART" id="SM00044">
    <property type="entry name" value="CYCc"/>
    <property type="match status" value="1"/>
</dbReference>
<accession>A0A5S9PPU7</accession>
<keyword evidence="5" id="KW-1185">Reference proteome</keyword>
<dbReference type="GO" id="GO:0016020">
    <property type="term" value="C:membrane"/>
    <property type="evidence" value="ECO:0007669"/>
    <property type="project" value="InterPro"/>
</dbReference>
<proteinExistence type="predicted"/>
<gene>
    <name evidence="4" type="primary">cyaB_1</name>
    <name evidence="4" type="ORF">OPDIPICF_01038</name>
</gene>
<name>A0A5S9PPU7_9GAMM</name>
<dbReference type="Gene3D" id="3.30.70.1230">
    <property type="entry name" value="Nucleotide cyclase"/>
    <property type="match status" value="1"/>
</dbReference>
<dbReference type="PROSITE" id="PS50125">
    <property type="entry name" value="GUANYLATE_CYCLASE_2"/>
    <property type="match status" value="1"/>
</dbReference>
<organism evidence="4 5">
    <name type="scientific">BD1-7 clade bacterium</name>
    <dbReference type="NCBI Taxonomy" id="2029982"/>
    <lineage>
        <taxon>Bacteria</taxon>
        <taxon>Pseudomonadati</taxon>
        <taxon>Pseudomonadota</taxon>
        <taxon>Gammaproteobacteria</taxon>
        <taxon>Cellvibrionales</taxon>
        <taxon>Spongiibacteraceae</taxon>
        <taxon>BD1-7 clade</taxon>
    </lineage>
</organism>
<feature type="domain" description="HAMP" evidence="3">
    <location>
        <begin position="230"/>
        <end position="281"/>
    </location>
</feature>
<dbReference type="EC" id="4.6.1.1" evidence="4"/>
<dbReference type="EMBL" id="CACSIO010000012">
    <property type="protein sequence ID" value="CAA0106225.1"/>
    <property type="molecule type" value="Genomic_DNA"/>
</dbReference>